<dbReference type="KEGG" id="cao:Celal_2993"/>
<evidence type="ECO:0000313" key="3">
    <source>
        <dbReference type="Proteomes" id="UP000008634"/>
    </source>
</evidence>
<accession>E6XEH8</accession>
<evidence type="ECO:0000256" key="1">
    <source>
        <dbReference type="SAM" id="SignalP"/>
    </source>
</evidence>
<evidence type="ECO:0000313" key="2">
    <source>
        <dbReference type="EMBL" id="ADV50268.1"/>
    </source>
</evidence>
<dbReference type="SUPFAM" id="SSF160574">
    <property type="entry name" value="BT0923-like"/>
    <property type="match status" value="1"/>
</dbReference>
<dbReference type="AlphaFoldDB" id="E6XEH8"/>
<dbReference type="OrthoDB" id="668160at2"/>
<dbReference type="Gene3D" id="3.10.450.360">
    <property type="match status" value="1"/>
</dbReference>
<proteinExistence type="predicted"/>
<sequence>MKTTILSVVLLGFAFQSYAQDMLYRAKIKVEDVPEIVVAAIDEDFPDYAILEYEAVPVEYVEGDVYFNPNIESLEDYDTFQVILKGNGNEMTATYDSEGNLLNTTEHLKDLALPIAVRHSLAKAYPGWSYAKDTYTMVQYKNSKEKQRYRIVLENHGKKIRVHTNAKGKILNHHKRA</sequence>
<reference evidence="2 3" key="1">
    <citation type="journal article" date="2010" name="Stand. Genomic Sci.">
        <title>Complete genome sequence of Cellulophaga algicola type strain (IC166).</title>
        <authorList>
            <person name="Abt B."/>
            <person name="Lu M."/>
            <person name="Misra M."/>
            <person name="Han C."/>
            <person name="Nolan M."/>
            <person name="Lucas S."/>
            <person name="Hammon N."/>
            <person name="Deshpande S."/>
            <person name="Cheng J.F."/>
            <person name="Tapia R."/>
            <person name="Goodwin L."/>
            <person name="Pitluck S."/>
            <person name="Liolios K."/>
            <person name="Pagani I."/>
            <person name="Ivanova N."/>
            <person name="Mavromatis K."/>
            <person name="Ovchinikova G."/>
            <person name="Pati A."/>
            <person name="Chen A."/>
            <person name="Palaniappan K."/>
            <person name="Land M."/>
            <person name="Hauser L."/>
            <person name="Chang Y.J."/>
            <person name="Jeffries C.D."/>
            <person name="Detter J.C."/>
            <person name="Brambilla E."/>
            <person name="Rohde M."/>
            <person name="Tindall B.J."/>
            <person name="Goker M."/>
            <person name="Woyke T."/>
            <person name="Bristow J."/>
            <person name="Eisen J.A."/>
            <person name="Markowitz V."/>
            <person name="Hugenholtz P."/>
            <person name="Kyrpides N.C."/>
            <person name="Klenk H.P."/>
            <person name="Lapidus A."/>
        </authorList>
    </citation>
    <scope>NUCLEOTIDE SEQUENCE [LARGE SCALE GENOMIC DNA]</scope>
    <source>
        <strain evidence="3">DSM 14237 / IC166 / ACAM 630</strain>
    </source>
</reference>
<dbReference type="Proteomes" id="UP000008634">
    <property type="component" value="Chromosome"/>
</dbReference>
<feature type="chain" id="PRO_5003213065" evidence="1">
    <location>
        <begin position="20"/>
        <end position="177"/>
    </location>
</feature>
<gene>
    <name evidence="2" type="ordered locus">Celal_2993</name>
</gene>
<dbReference type="EMBL" id="CP002453">
    <property type="protein sequence ID" value="ADV50268.1"/>
    <property type="molecule type" value="Genomic_DNA"/>
</dbReference>
<name>E6XEH8_CELAD</name>
<dbReference type="eggNOG" id="ENOG50301MK">
    <property type="taxonomic scope" value="Bacteria"/>
</dbReference>
<organism evidence="2 3">
    <name type="scientific">Cellulophaga algicola (strain DSM 14237 / IC166 / ACAM 630)</name>
    <dbReference type="NCBI Taxonomy" id="688270"/>
    <lineage>
        <taxon>Bacteria</taxon>
        <taxon>Pseudomonadati</taxon>
        <taxon>Bacteroidota</taxon>
        <taxon>Flavobacteriia</taxon>
        <taxon>Flavobacteriales</taxon>
        <taxon>Flavobacteriaceae</taxon>
        <taxon>Cellulophaga</taxon>
    </lineage>
</organism>
<dbReference type="RefSeq" id="WP_013551731.1">
    <property type="nucleotide sequence ID" value="NC_014934.1"/>
</dbReference>
<keyword evidence="3" id="KW-1185">Reference proteome</keyword>
<protein>
    <submittedName>
        <fullName evidence="2">Uncharacterized protein</fullName>
    </submittedName>
</protein>
<keyword evidence="1" id="KW-0732">Signal</keyword>
<feature type="signal peptide" evidence="1">
    <location>
        <begin position="1"/>
        <end position="19"/>
    </location>
</feature>
<dbReference type="HOGENOM" id="CLU_130973_0_0_10"/>